<keyword evidence="1" id="KW-0175">Coiled coil</keyword>
<reference evidence="2 3" key="1">
    <citation type="submission" date="2019-05" db="EMBL/GenBank/DDBJ databases">
        <title>Psychrobacillus vulpis sp. nov., a new species isolated from feces of a red fox that inhabits in The Tablas de Daimiel Natural Park, Albacete, Spain.</title>
        <authorList>
            <person name="Rodriguez M."/>
            <person name="Reina J.C."/>
            <person name="Bejar V."/>
            <person name="Llamas I."/>
        </authorList>
    </citation>
    <scope>NUCLEOTIDE SEQUENCE [LARGE SCALE GENOMIC DNA]</scope>
    <source>
        <strain evidence="2 3">NHI-2</strain>
    </source>
</reference>
<dbReference type="OrthoDB" id="2963381at2"/>
<evidence type="ECO:0000313" key="2">
    <source>
        <dbReference type="EMBL" id="TQR17904.1"/>
    </source>
</evidence>
<dbReference type="RefSeq" id="WP_142605438.1">
    <property type="nucleotide sequence ID" value="NZ_VDGG01000005.1"/>
</dbReference>
<dbReference type="Proteomes" id="UP000318937">
    <property type="component" value="Unassembled WGS sequence"/>
</dbReference>
<name>A0A544TKC2_9BACI</name>
<evidence type="ECO:0000313" key="3">
    <source>
        <dbReference type="Proteomes" id="UP000318937"/>
    </source>
</evidence>
<comment type="caution">
    <text evidence="2">The sequence shown here is derived from an EMBL/GenBank/DDBJ whole genome shotgun (WGS) entry which is preliminary data.</text>
</comment>
<evidence type="ECO:0000256" key="1">
    <source>
        <dbReference type="SAM" id="Coils"/>
    </source>
</evidence>
<organism evidence="2 3">
    <name type="scientific">Psychrobacillus soli</name>
    <dbReference type="NCBI Taxonomy" id="1543965"/>
    <lineage>
        <taxon>Bacteria</taxon>
        <taxon>Bacillati</taxon>
        <taxon>Bacillota</taxon>
        <taxon>Bacilli</taxon>
        <taxon>Bacillales</taxon>
        <taxon>Bacillaceae</taxon>
        <taxon>Psychrobacillus</taxon>
    </lineage>
</organism>
<dbReference type="PROSITE" id="PS51257">
    <property type="entry name" value="PROKAR_LIPOPROTEIN"/>
    <property type="match status" value="1"/>
</dbReference>
<dbReference type="EMBL" id="VDGG01000005">
    <property type="protein sequence ID" value="TQR17904.1"/>
    <property type="molecule type" value="Genomic_DNA"/>
</dbReference>
<proteinExistence type="predicted"/>
<sequence>MERVFMKYFCTNIIFFILIMSGCSNNGAENDLKQEIEQLKQENANLSVGKEKLELDLKIVNAESSRKNDRLTSEVSSLQMDYEKQQELINRYQKVFEFPISSNRTIADTLSIFSPDQVKKDSQIAGLIVSEVKKEAVNDATGYFIKFTGEFEVRGSIIHDISSEGEYSFIVKENLETIPHTLWQFENGTIYFDITNDEDLRKSLGNKLDELPEEGQLDIMGVFKNYSYNEVLETDFLPSYAEFVRLISAN</sequence>
<keyword evidence="3" id="KW-1185">Reference proteome</keyword>
<gene>
    <name evidence="2" type="ORF">FG383_03360</name>
</gene>
<dbReference type="AlphaFoldDB" id="A0A544TKC2"/>
<accession>A0A544TKC2</accession>
<protein>
    <submittedName>
        <fullName evidence="2">Uncharacterized protein</fullName>
    </submittedName>
</protein>
<feature type="coiled-coil region" evidence="1">
    <location>
        <begin position="25"/>
        <end position="95"/>
    </location>
</feature>